<accession>A0A6P8EC10</accession>
<protein>
    <submittedName>
        <fullName evidence="2">Uncharacterized protein LOC116213717</fullName>
    </submittedName>
</protein>
<reference evidence="2" key="2">
    <citation type="submission" date="2025-08" db="UniProtKB">
        <authorList>
            <consortium name="RefSeq"/>
        </authorList>
    </citation>
    <scope>IDENTIFICATION</scope>
    <source>
        <tissue evidence="2">Leaf</tissue>
    </source>
</reference>
<dbReference type="PANTHER" id="PTHR34278:SF1">
    <property type="entry name" value="PROTEIN THI031, PUTATIVE-RELATED"/>
    <property type="match status" value="1"/>
</dbReference>
<sequence length="137" mass="14784">MKGQGRQQGTVRTCLVLPVPSSPLEGSQPAHRLDSLPAVGSYAKVRSKPVNHSKFTGKCGKAQCTECQMGPVQKSKDKTKGSRKLELNNAVSSHRLITWQVVHGRTGSNFVGLSASGLLDHLAHESDDSDESYDSRI</sequence>
<reference evidence="1" key="1">
    <citation type="journal article" date="2020" name="Plant Biotechnol. J.">
        <title>The pomegranate (Punica granatum L.) draft genome dissects genetic divergence between soft- and hard-seeded cultivars.</title>
        <authorList>
            <person name="Luo X."/>
            <person name="Li H."/>
            <person name="Wu Z."/>
            <person name="Yao W."/>
            <person name="Zhao P."/>
            <person name="Cao D."/>
            <person name="Yu H."/>
            <person name="Li K."/>
            <person name="Poudel K."/>
            <person name="Zhao D."/>
            <person name="Zhang F."/>
            <person name="Xia X."/>
            <person name="Chen L."/>
            <person name="Wang Q."/>
            <person name="Jing D."/>
            <person name="Cao S."/>
        </authorList>
    </citation>
    <scope>NUCLEOTIDE SEQUENCE [LARGE SCALE GENOMIC DNA]</scope>
    <source>
        <strain evidence="1">cv. Tunisia</strain>
    </source>
</reference>
<keyword evidence="1" id="KW-1185">Reference proteome</keyword>
<dbReference type="PANTHER" id="PTHR34278">
    <property type="entry name" value="PROTEIN THI031, PUTATIVE-RELATED"/>
    <property type="match status" value="1"/>
</dbReference>
<dbReference type="Proteomes" id="UP000515151">
    <property type="component" value="Chromosome 7"/>
</dbReference>
<dbReference type="OrthoDB" id="663108at2759"/>
<organism evidence="1 2">
    <name type="scientific">Punica granatum</name>
    <name type="common">Pomegranate</name>
    <dbReference type="NCBI Taxonomy" id="22663"/>
    <lineage>
        <taxon>Eukaryota</taxon>
        <taxon>Viridiplantae</taxon>
        <taxon>Streptophyta</taxon>
        <taxon>Embryophyta</taxon>
        <taxon>Tracheophyta</taxon>
        <taxon>Spermatophyta</taxon>
        <taxon>Magnoliopsida</taxon>
        <taxon>eudicotyledons</taxon>
        <taxon>Gunneridae</taxon>
        <taxon>Pentapetalae</taxon>
        <taxon>rosids</taxon>
        <taxon>malvids</taxon>
        <taxon>Myrtales</taxon>
        <taxon>Lythraceae</taxon>
        <taxon>Punica</taxon>
    </lineage>
</organism>
<evidence type="ECO:0000313" key="2">
    <source>
        <dbReference type="RefSeq" id="XP_031404615.1"/>
    </source>
</evidence>
<proteinExistence type="predicted"/>
<dbReference type="RefSeq" id="XP_031404615.1">
    <property type="nucleotide sequence ID" value="XM_031548755.1"/>
</dbReference>
<name>A0A6P8EC10_PUNGR</name>
<dbReference type="AlphaFoldDB" id="A0A6P8EC10"/>
<evidence type="ECO:0000313" key="1">
    <source>
        <dbReference type="Proteomes" id="UP000515151"/>
    </source>
</evidence>
<gene>
    <name evidence="2" type="primary">LOC116213717</name>
</gene>
<dbReference type="GeneID" id="116213717"/>